<dbReference type="GO" id="GO:0051233">
    <property type="term" value="C:spindle midzone"/>
    <property type="evidence" value="ECO:0007669"/>
    <property type="project" value="TreeGrafter"/>
</dbReference>
<dbReference type="Gene3D" id="1.10.555.10">
    <property type="entry name" value="Rho GTPase activation protein"/>
    <property type="match status" value="1"/>
</dbReference>
<dbReference type="Proteomes" id="UP000663882">
    <property type="component" value="Unassembled WGS sequence"/>
</dbReference>
<dbReference type="AlphaFoldDB" id="A0A814K099"/>
<dbReference type="SUPFAM" id="SSF48350">
    <property type="entry name" value="GTPase activation domain, GAP"/>
    <property type="match status" value="1"/>
</dbReference>
<feature type="domain" description="Phorbol-ester/DAG-type" evidence="4">
    <location>
        <begin position="316"/>
        <end position="365"/>
    </location>
</feature>
<dbReference type="GO" id="GO:0046872">
    <property type="term" value="F:metal ion binding"/>
    <property type="evidence" value="ECO:0007669"/>
    <property type="project" value="UniProtKB-KW"/>
</dbReference>
<dbReference type="GO" id="GO:0005634">
    <property type="term" value="C:nucleus"/>
    <property type="evidence" value="ECO:0007669"/>
    <property type="project" value="TreeGrafter"/>
</dbReference>
<evidence type="ECO:0000313" key="7">
    <source>
        <dbReference type="Proteomes" id="UP000663882"/>
    </source>
</evidence>
<protein>
    <recommendedName>
        <fullName evidence="8">Rac GTPase-activating protein 1</fullName>
    </recommendedName>
</protein>
<dbReference type="GO" id="GO:0000281">
    <property type="term" value="P:mitotic cytokinesis"/>
    <property type="evidence" value="ECO:0007669"/>
    <property type="project" value="TreeGrafter"/>
</dbReference>
<organism evidence="6 7">
    <name type="scientific">Rotaria sordida</name>
    <dbReference type="NCBI Taxonomy" id="392033"/>
    <lineage>
        <taxon>Eukaryota</taxon>
        <taxon>Metazoa</taxon>
        <taxon>Spiralia</taxon>
        <taxon>Gnathifera</taxon>
        <taxon>Rotifera</taxon>
        <taxon>Eurotatoria</taxon>
        <taxon>Bdelloidea</taxon>
        <taxon>Philodinida</taxon>
        <taxon>Philodinidae</taxon>
        <taxon>Rotaria</taxon>
    </lineage>
</organism>
<dbReference type="GO" id="GO:0007266">
    <property type="term" value="P:Rho protein signal transduction"/>
    <property type="evidence" value="ECO:0007669"/>
    <property type="project" value="TreeGrafter"/>
</dbReference>
<dbReference type="EMBL" id="CAJNOO010000830">
    <property type="protein sequence ID" value="CAF1042773.1"/>
    <property type="molecule type" value="Genomic_DNA"/>
</dbReference>
<dbReference type="GO" id="GO:0032154">
    <property type="term" value="C:cleavage furrow"/>
    <property type="evidence" value="ECO:0007669"/>
    <property type="project" value="TreeGrafter"/>
</dbReference>
<feature type="region of interest" description="Disordered" evidence="3">
    <location>
        <begin position="183"/>
        <end position="212"/>
    </location>
</feature>
<dbReference type="PANTHER" id="PTHR46199:SF3">
    <property type="entry name" value="RAC GTPASE-ACTIVATING PROTEIN 1"/>
    <property type="match status" value="1"/>
</dbReference>
<reference evidence="6" key="1">
    <citation type="submission" date="2021-02" db="EMBL/GenBank/DDBJ databases">
        <authorList>
            <person name="Nowell W R."/>
        </authorList>
    </citation>
    <scope>NUCLEOTIDE SEQUENCE</scope>
</reference>
<proteinExistence type="predicted"/>
<dbReference type="GO" id="GO:0030496">
    <property type="term" value="C:midbody"/>
    <property type="evidence" value="ECO:0007669"/>
    <property type="project" value="TreeGrafter"/>
</dbReference>
<dbReference type="InterPro" id="IPR000198">
    <property type="entry name" value="RhoGAP_dom"/>
</dbReference>
<gene>
    <name evidence="6" type="ORF">RFH988_LOCUS16308</name>
</gene>
<name>A0A814K099_9BILA</name>
<sequence>METNTAANFKARLQRLIAYQDVLTKNNLLAQRSCDQEFSTLLTFHNDLRRKYVDLRTYNDQLNRYIEQNRLELARKDKKIQSQSLQILRLTQYNKRNNERCTQLQQYLDRIKGTIIEQNTYNQLYDILRNSLMSDSEITTDLSDKNCTGDEINDDDDNYSHIPKIVSQSTGINQIKRTINNNDIDLKHNKSPPTVTTTPFNNESKTNQLCTSPIPVSCRRSLSIHKRPKQKIRKPSKEFLNTKSEESELSTDDIFWSKHNDNDHHHHQVLLSSINPILPKLTSPSMEQKILSPSTPISNLIIKPSPSSLTRLYTKTHNFISRNILIPETCCVCLKRIHFGKLAYRCQTCHALCHTGCKENCTTLCLPNIKTPNHGAVSKFSPRETNQLQIPALLIHCINEIEQRGLQEVGIYRLNVVENQIKELKERILKSRTGLFDLSHYNDIHLICGVVKDFLRSLSESLLTDILWKSFASIIDEEFDLIKQEKFDLLIQQLPKPNRDTLAFLIVHLQRVATSPFCRMPIINLSRIMGPAVIGYSSKHISGIDLVSETYKQTKILEFFLNMSSNYWSKYLEINNNISLISMNKNQIGTPVLINEHHYQTTPKITYPAPSNTFFSPI</sequence>
<feature type="compositionally biased region" description="Polar residues" evidence="3">
    <location>
        <begin position="191"/>
        <end position="211"/>
    </location>
</feature>
<dbReference type="SMART" id="SM00109">
    <property type="entry name" value="C1"/>
    <property type="match status" value="1"/>
</dbReference>
<keyword evidence="2" id="KW-0862">Zinc</keyword>
<dbReference type="Pfam" id="PF00130">
    <property type="entry name" value="C1_1"/>
    <property type="match status" value="1"/>
</dbReference>
<dbReference type="PANTHER" id="PTHR46199">
    <property type="entry name" value="RAC GTPASE-ACTIVATING PROTEIN 1"/>
    <property type="match status" value="1"/>
</dbReference>
<dbReference type="CDD" id="cd20821">
    <property type="entry name" value="C1_MgcRacGAP"/>
    <property type="match status" value="1"/>
</dbReference>
<evidence type="ECO:0000256" key="1">
    <source>
        <dbReference type="ARBA" id="ARBA00022723"/>
    </source>
</evidence>
<dbReference type="InterPro" id="IPR046349">
    <property type="entry name" value="C1-like_sf"/>
</dbReference>
<feature type="domain" description="Rho-GAP" evidence="5">
    <location>
        <begin position="375"/>
        <end position="568"/>
    </location>
</feature>
<comment type="caution">
    <text evidence="6">The sequence shown here is derived from an EMBL/GenBank/DDBJ whole genome shotgun (WGS) entry which is preliminary data.</text>
</comment>
<dbReference type="InterPro" id="IPR008936">
    <property type="entry name" value="Rho_GTPase_activation_prot"/>
</dbReference>
<dbReference type="GO" id="GO:0005096">
    <property type="term" value="F:GTPase activator activity"/>
    <property type="evidence" value="ECO:0007669"/>
    <property type="project" value="TreeGrafter"/>
</dbReference>
<dbReference type="GO" id="GO:0097149">
    <property type="term" value="C:centralspindlin complex"/>
    <property type="evidence" value="ECO:0007669"/>
    <property type="project" value="TreeGrafter"/>
</dbReference>
<evidence type="ECO:0000256" key="3">
    <source>
        <dbReference type="SAM" id="MobiDB-lite"/>
    </source>
</evidence>
<keyword evidence="1" id="KW-0479">Metal-binding</keyword>
<dbReference type="PROSITE" id="PS50238">
    <property type="entry name" value="RHOGAP"/>
    <property type="match status" value="1"/>
</dbReference>
<dbReference type="OrthoDB" id="2218807at2759"/>
<dbReference type="Gene3D" id="3.30.60.20">
    <property type="match status" value="1"/>
</dbReference>
<dbReference type="PROSITE" id="PS50081">
    <property type="entry name" value="ZF_DAG_PE_2"/>
    <property type="match status" value="1"/>
</dbReference>
<dbReference type="InterPro" id="IPR002219">
    <property type="entry name" value="PKC_DAG/PE"/>
</dbReference>
<evidence type="ECO:0000259" key="5">
    <source>
        <dbReference type="PROSITE" id="PS50238"/>
    </source>
</evidence>
<evidence type="ECO:0008006" key="8">
    <source>
        <dbReference type="Google" id="ProtNLM"/>
    </source>
</evidence>
<evidence type="ECO:0000259" key="4">
    <source>
        <dbReference type="PROSITE" id="PS50081"/>
    </source>
</evidence>
<accession>A0A814K099</accession>
<dbReference type="PROSITE" id="PS00479">
    <property type="entry name" value="ZF_DAG_PE_1"/>
    <property type="match status" value="1"/>
</dbReference>
<evidence type="ECO:0000313" key="6">
    <source>
        <dbReference type="EMBL" id="CAF1042773.1"/>
    </source>
</evidence>
<evidence type="ECO:0000256" key="2">
    <source>
        <dbReference type="ARBA" id="ARBA00022833"/>
    </source>
</evidence>
<dbReference type="Pfam" id="PF00620">
    <property type="entry name" value="RhoGAP"/>
    <property type="match status" value="1"/>
</dbReference>
<dbReference type="SMART" id="SM00324">
    <property type="entry name" value="RhoGAP"/>
    <property type="match status" value="1"/>
</dbReference>
<dbReference type="SUPFAM" id="SSF57889">
    <property type="entry name" value="Cysteine-rich domain"/>
    <property type="match status" value="1"/>
</dbReference>
<dbReference type="GO" id="GO:0051256">
    <property type="term" value="P:mitotic spindle midzone assembly"/>
    <property type="evidence" value="ECO:0007669"/>
    <property type="project" value="TreeGrafter"/>
</dbReference>